<evidence type="ECO:0000259" key="1">
    <source>
        <dbReference type="Pfam" id="PF01872"/>
    </source>
</evidence>
<keyword evidence="3" id="KW-1185">Reference proteome</keyword>
<dbReference type="SUPFAM" id="SSF53597">
    <property type="entry name" value="Dihydrofolate reductase-like"/>
    <property type="match status" value="1"/>
</dbReference>
<accession>A0A6G6WIR8</accession>
<dbReference type="EMBL" id="CP049257">
    <property type="protein sequence ID" value="QIG45119.1"/>
    <property type="molecule type" value="Genomic_DNA"/>
</dbReference>
<dbReference type="KEGG" id="nano:G5V58_22235"/>
<dbReference type="InterPro" id="IPR024072">
    <property type="entry name" value="DHFR-like_dom_sf"/>
</dbReference>
<dbReference type="Pfam" id="PF01872">
    <property type="entry name" value="RibD_C"/>
    <property type="match status" value="1"/>
</dbReference>
<dbReference type="GO" id="GO:0008703">
    <property type="term" value="F:5-amino-6-(5-phosphoribosylamino)uracil reductase activity"/>
    <property type="evidence" value="ECO:0007669"/>
    <property type="project" value="InterPro"/>
</dbReference>
<name>A0A6G6WIR8_9ACTN</name>
<dbReference type="AlphaFoldDB" id="A0A6G6WIR8"/>
<sequence length="202" mass="21178">MGHVLATITTSVDGYVTAPDDGPEAGLGVGGERLHNWVFGGPWSQDSAPEPGTGMDPASEAYMAQITADLGAGICGRGMYESSGHWGGRNPFGGPLFVLTHRPDDERPDPSTGFFFVDGFDEALVLAREAAGDRGVSVNGGADVIRQALRAGVVDTLAISTAPVVLGAGKRLFDGFDDDLDLTIEAVHTSPWATHVIYRVPR</sequence>
<dbReference type="GO" id="GO:0009231">
    <property type="term" value="P:riboflavin biosynthetic process"/>
    <property type="evidence" value="ECO:0007669"/>
    <property type="project" value="InterPro"/>
</dbReference>
<organism evidence="2 3">
    <name type="scientific">Nocardioides anomalus</name>
    <dbReference type="NCBI Taxonomy" id="2712223"/>
    <lineage>
        <taxon>Bacteria</taxon>
        <taxon>Bacillati</taxon>
        <taxon>Actinomycetota</taxon>
        <taxon>Actinomycetes</taxon>
        <taxon>Propionibacteriales</taxon>
        <taxon>Nocardioidaceae</taxon>
        <taxon>Nocardioides</taxon>
    </lineage>
</organism>
<proteinExistence type="predicted"/>
<evidence type="ECO:0000313" key="2">
    <source>
        <dbReference type="EMBL" id="QIG45119.1"/>
    </source>
</evidence>
<dbReference type="Gene3D" id="3.40.430.10">
    <property type="entry name" value="Dihydrofolate Reductase, subunit A"/>
    <property type="match status" value="1"/>
</dbReference>
<evidence type="ECO:0000313" key="3">
    <source>
        <dbReference type="Proteomes" id="UP000502996"/>
    </source>
</evidence>
<feature type="domain" description="Bacterial bifunctional deaminase-reductase C-terminal" evidence="1">
    <location>
        <begin position="3"/>
        <end position="185"/>
    </location>
</feature>
<dbReference type="PANTHER" id="PTHR38011">
    <property type="entry name" value="DIHYDROFOLATE REDUCTASE FAMILY PROTEIN (AFU_ORTHOLOGUE AFUA_8G06820)"/>
    <property type="match status" value="1"/>
</dbReference>
<gene>
    <name evidence="2" type="ORF">G5V58_22235</name>
</gene>
<reference evidence="2 3" key="1">
    <citation type="submission" date="2020-02" db="EMBL/GenBank/DDBJ databases">
        <title>Full genome sequence of Nocardioides sp. R-3366.</title>
        <authorList>
            <person name="Im W.-T."/>
        </authorList>
    </citation>
    <scope>NUCLEOTIDE SEQUENCE [LARGE SCALE GENOMIC DNA]</scope>
    <source>
        <strain evidence="2 3">R-3366</strain>
    </source>
</reference>
<dbReference type="RefSeq" id="WP_165237363.1">
    <property type="nucleotide sequence ID" value="NZ_CP049257.1"/>
</dbReference>
<dbReference type="InterPro" id="IPR002734">
    <property type="entry name" value="RibDG_C"/>
</dbReference>
<dbReference type="Proteomes" id="UP000502996">
    <property type="component" value="Chromosome"/>
</dbReference>
<dbReference type="PANTHER" id="PTHR38011:SF12">
    <property type="entry name" value="BIFUNCTIONAL DEAMINASE-REDUCTASE DOMAIN PROTEIN"/>
    <property type="match status" value="1"/>
</dbReference>
<protein>
    <submittedName>
        <fullName evidence="2">Dihydrofolate reductase</fullName>
    </submittedName>
</protein>
<dbReference type="InterPro" id="IPR050765">
    <property type="entry name" value="Riboflavin_Biosynth_HTPR"/>
</dbReference>